<accession>A0AC35TZD9</accession>
<name>A0AC35TZD9_9BILA</name>
<proteinExistence type="predicted"/>
<reference evidence="2" key="1">
    <citation type="submission" date="2016-11" db="UniProtKB">
        <authorList>
            <consortium name="WormBaseParasite"/>
        </authorList>
    </citation>
    <scope>IDENTIFICATION</scope>
    <source>
        <strain evidence="2">KR3021</strain>
    </source>
</reference>
<sequence length="443" mass="49832">MKLYLERLYRSYLLQNEIGLRTKASLLQLIDRDGIQTKIKSKDIPIGVESTTIEKVNVTGQNVQNKNIYQTGFTNIKGPWPKVGNSTATTVQAFEKPTTKINGEQSSRNGELKSSRNGELKSSRNDELKGIQNTGEECIQKSGDQGFKVRNNCETCIPIGNTEDPRKEIEDTIKASIGIDEPIKAGIKIEETIEPSIKMEDNIEPSIKMEDTIQESIKNGDTIEASIKNEDIIEGSITNGGTIDSRITNKDTSDIEIEKTTQQCLENKDTIEPSLENEDTIHISFDYADIIKEDTEIENVLAGIEIEHVESEELDSDNEADVLEKKKAIFKKATSVLGLVFGKMNFIELFEVKKMEAKLAKGENGQLKKFSNTLFIFMELKNAPNDNHLFNLLFLDESEKQIEINKYGNIYHFEFDQTVSGIEIKISQIDNITEDSSTEENVK</sequence>
<organism evidence="1 2">
    <name type="scientific">Rhabditophanes sp. KR3021</name>
    <dbReference type="NCBI Taxonomy" id="114890"/>
    <lineage>
        <taxon>Eukaryota</taxon>
        <taxon>Metazoa</taxon>
        <taxon>Ecdysozoa</taxon>
        <taxon>Nematoda</taxon>
        <taxon>Chromadorea</taxon>
        <taxon>Rhabditida</taxon>
        <taxon>Tylenchina</taxon>
        <taxon>Panagrolaimomorpha</taxon>
        <taxon>Strongyloidoidea</taxon>
        <taxon>Alloionematidae</taxon>
        <taxon>Rhabditophanes</taxon>
    </lineage>
</organism>
<evidence type="ECO:0000313" key="1">
    <source>
        <dbReference type="Proteomes" id="UP000095286"/>
    </source>
</evidence>
<dbReference type="WBParaSite" id="RSKR_0000586800.1">
    <property type="protein sequence ID" value="RSKR_0000586800.1"/>
    <property type="gene ID" value="RSKR_0000586800"/>
</dbReference>
<evidence type="ECO:0000313" key="2">
    <source>
        <dbReference type="WBParaSite" id="RSKR_0000586800.1"/>
    </source>
</evidence>
<dbReference type="Proteomes" id="UP000095286">
    <property type="component" value="Unplaced"/>
</dbReference>
<protein>
    <submittedName>
        <fullName evidence="2">Uncharacterized protein</fullName>
    </submittedName>
</protein>